<dbReference type="InterPro" id="IPR014001">
    <property type="entry name" value="Helicase_ATP-bd"/>
</dbReference>
<evidence type="ECO:0000313" key="8">
    <source>
        <dbReference type="Proteomes" id="UP000182658"/>
    </source>
</evidence>
<evidence type="ECO:0000256" key="4">
    <source>
        <dbReference type="ARBA" id="ARBA00022840"/>
    </source>
</evidence>
<keyword evidence="2" id="KW-0378">Hydrolase</keyword>
<feature type="region of interest" description="Disordered" evidence="5">
    <location>
        <begin position="1"/>
        <end position="20"/>
    </location>
</feature>
<keyword evidence="8" id="KW-1185">Reference proteome</keyword>
<evidence type="ECO:0000259" key="6">
    <source>
        <dbReference type="SMART" id="SM00487"/>
    </source>
</evidence>
<proteinExistence type="predicted"/>
<dbReference type="InterPro" id="IPR050628">
    <property type="entry name" value="SNF2_RAD54_helicase_TF"/>
</dbReference>
<dbReference type="InterPro" id="IPR027417">
    <property type="entry name" value="P-loop_NTPase"/>
</dbReference>
<dbReference type="EMBL" id="KV875101">
    <property type="protein sequence ID" value="OIW25504.1"/>
    <property type="molecule type" value="Genomic_DNA"/>
</dbReference>
<dbReference type="GO" id="GO:0005634">
    <property type="term" value="C:nucleus"/>
    <property type="evidence" value="ECO:0007669"/>
    <property type="project" value="TreeGrafter"/>
</dbReference>
<dbReference type="OrthoDB" id="4986691at2759"/>
<feature type="region of interest" description="Disordered" evidence="5">
    <location>
        <begin position="1420"/>
        <end position="1507"/>
    </location>
</feature>
<sequence length="1507" mass="168075">MPPKKKTAYNPPADNELTLPNEVPGKAEVTVYRLYNFKATTAENIGVQIPWHTDEWPRAPTQEFDWDSWNKPGKKGQPNPSRETLVRNWRNARPNLIPGVRALLPWDMLLKHEHMAGYLGMENQYQFQTFLDTQASALGQYVVMLKNDNWGLPLAPKTYPSNPPMLKCSNIIRNLHKHELFRGLLEQLDAKADIAITAGDVGDEKKGGAEATDIDSAYTAVALAYRFLKFSTTGPQSDTPLFDEYAGTDTEVILKYSGEDWHRALGIVYCLFNRRKEKKGYNEAAFNQANTSSDRYGRWNLASGEGTKGGRTVTGTPFATDDDAKGITSGSSGQGTWDNSASYTAATVFLALQDDQDEEDDELNVVQAEAHRKSAMARIHAATALTIGMVPGAQPLADINNRIASAGLAKPPKPDDLTIKATIDFLMSTVRVVSPDEEDLELSQQAFAHLVDQDARASFLASAETEVSAVSELLQAASTSSDKGADLYAQAQKIVDGSYTIQGLASRYKPWEMDLQQACVELANLIEKPIRSKILASECGTGKTITYLLALHGLQLKKLRMKAQGKSVKFAASLVMVPANVFGQAFQEAYDKFGKTFRLYSYYGDKNTCKDENRRRCTIRKKALLQLLSSLKVAEDDPKAGEVVIFTTYSTFQARATTSSSSRGGEQFKRPQIPKEPKGKGKGKAKNPPKFPPDREMKGRSLPFDLDSDEERVSEYRDEGGDVDEAHGLDENAIENENLGAPEEDEQQIALMRTFEDRIAFIKKNCRLHYGDKSATDLLQYEWAALVCDEAHYLRRVNNSFWNTVACIDCEVFWPITATPMIDSIRDIRGLATLIWLQNYKRIPVGLPAHAWTEPYAFCVEAYNPIIADPDHPVTGDSILRENYPPHETALQLYKEDKFKFWYLFPEMLSQIGRKGFEDHSIELVSHLIWFLQTRRMMRTPITLPNGQVVRPGDGIPGITVRQHEVIASKDIGKELATMVQDMLSKSFFDSVKKHKAKTFSWLENEDEGSPKRRPVRLEDPYGVAGTAKYRLLELVSFDMRNARLYRSVRSERIDPDAIQNVLRRMKIKTGVALEVPINAPILGVSHVENIISNDRDGGLSLQWALTTRERRMVCPADRMALMSFSASDSPILIVGINRMWQHLKEGKRVIMMVDNPWAQQELIMLLSVMSVEVVSIRANHTAEQREEAVAAFTNPASNVQVFVSSLSVSVFGLNLHQCCSRGILLQFGHNASTMIQAFCRTFRIGQPDLSLWDIYKLRGSFYDPQEQRIIDKYIQNVLAEAAIPQYVTSEFAKLALAYELIRMNMGTVGNRMSWFLNAPESLVEYNDAKQPAEFWTEPMARHIDLCFNVIVHYSAMDRINIIPDDGEITQDIWDALDKCVREEILPSIPTYLAELGRDLHFFKPAKTVSRDLKKLADAAVKRARTDDDPNTPPQKKHRTSSSKNTGGSGSRGGKNPGGSGSRGGRKNTGGSGSRGGRNTGGSGASSGPTNRRTMRSSAASKKNGGS</sequence>
<dbReference type="GO" id="GO:0005524">
    <property type="term" value="F:ATP binding"/>
    <property type="evidence" value="ECO:0007669"/>
    <property type="project" value="UniProtKB-KW"/>
</dbReference>
<evidence type="ECO:0000313" key="7">
    <source>
        <dbReference type="EMBL" id="OIW25504.1"/>
    </source>
</evidence>
<dbReference type="Proteomes" id="UP000182658">
    <property type="component" value="Unassembled WGS sequence"/>
</dbReference>
<feature type="domain" description="Helicase ATP-binding" evidence="6">
    <location>
        <begin position="507"/>
        <end position="863"/>
    </location>
</feature>
<feature type="compositionally biased region" description="Gly residues" evidence="5">
    <location>
        <begin position="1447"/>
        <end position="1485"/>
    </location>
</feature>
<dbReference type="GO" id="GO:0016787">
    <property type="term" value="F:hydrolase activity"/>
    <property type="evidence" value="ECO:0007669"/>
    <property type="project" value="UniProtKB-KW"/>
</dbReference>
<keyword evidence="4" id="KW-0067">ATP-binding</keyword>
<dbReference type="PANTHER" id="PTHR45626:SF17">
    <property type="entry name" value="HELICASE-LIKE TRANSCRIPTION FACTOR"/>
    <property type="match status" value="1"/>
</dbReference>
<feature type="region of interest" description="Disordered" evidence="5">
    <location>
        <begin position="62"/>
        <end position="82"/>
    </location>
</feature>
<dbReference type="STRING" id="1408157.A0A1J7J6S9"/>
<evidence type="ECO:0000256" key="5">
    <source>
        <dbReference type="SAM" id="MobiDB-lite"/>
    </source>
</evidence>
<protein>
    <recommendedName>
        <fullName evidence="6">Helicase ATP-binding domain-containing protein</fullName>
    </recommendedName>
</protein>
<dbReference type="PANTHER" id="PTHR45626">
    <property type="entry name" value="TRANSCRIPTION TERMINATION FACTOR 2-RELATED"/>
    <property type="match status" value="1"/>
</dbReference>
<dbReference type="InterPro" id="IPR038718">
    <property type="entry name" value="SNF2-like_sf"/>
</dbReference>
<keyword evidence="3" id="KW-0347">Helicase</keyword>
<feature type="region of interest" description="Disordered" evidence="5">
    <location>
        <begin position="303"/>
        <end position="334"/>
    </location>
</feature>
<dbReference type="InParanoid" id="A0A1J7J6S9"/>
<evidence type="ECO:0000256" key="2">
    <source>
        <dbReference type="ARBA" id="ARBA00022801"/>
    </source>
</evidence>
<feature type="compositionally biased region" description="Polar residues" evidence="5">
    <location>
        <begin position="1489"/>
        <end position="1501"/>
    </location>
</feature>
<dbReference type="GO" id="GO:0006281">
    <property type="term" value="P:DNA repair"/>
    <property type="evidence" value="ECO:0007669"/>
    <property type="project" value="TreeGrafter"/>
</dbReference>
<feature type="region of interest" description="Disordered" evidence="5">
    <location>
        <begin position="656"/>
        <end position="726"/>
    </location>
</feature>
<name>A0A1J7J6S9_9PEZI</name>
<dbReference type="SMART" id="SM00487">
    <property type="entry name" value="DEXDc"/>
    <property type="match status" value="1"/>
</dbReference>
<feature type="compositionally biased region" description="Basic and acidic residues" evidence="5">
    <location>
        <begin position="666"/>
        <end position="679"/>
    </location>
</feature>
<accession>A0A1J7J6S9</accession>
<gene>
    <name evidence="7" type="ORF">CONLIGDRAFT_717269</name>
</gene>
<dbReference type="SUPFAM" id="SSF52540">
    <property type="entry name" value="P-loop containing nucleoside triphosphate hydrolases"/>
    <property type="match status" value="2"/>
</dbReference>
<reference evidence="7 8" key="1">
    <citation type="submission" date="2016-10" db="EMBL/GenBank/DDBJ databases">
        <title>Draft genome sequence of Coniochaeta ligniaria NRRL30616, a lignocellulolytic fungus for bioabatement of inhibitors in plant biomass hydrolysates.</title>
        <authorList>
            <consortium name="DOE Joint Genome Institute"/>
            <person name="Jimenez D.J."/>
            <person name="Hector R.E."/>
            <person name="Riley R."/>
            <person name="Sun H."/>
            <person name="Grigoriev I.V."/>
            <person name="Van Elsas J.D."/>
            <person name="Nichols N.N."/>
        </authorList>
    </citation>
    <scope>NUCLEOTIDE SEQUENCE [LARGE SCALE GENOMIC DNA]</scope>
    <source>
        <strain evidence="7 8">NRRL 30616</strain>
    </source>
</reference>
<dbReference type="Gene3D" id="3.40.50.10810">
    <property type="entry name" value="Tandem AAA-ATPase domain"/>
    <property type="match status" value="1"/>
</dbReference>
<keyword evidence="1" id="KW-0547">Nucleotide-binding</keyword>
<evidence type="ECO:0000256" key="3">
    <source>
        <dbReference type="ARBA" id="ARBA00022806"/>
    </source>
</evidence>
<dbReference type="Gene3D" id="3.40.50.300">
    <property type="entry name" value="P-loop containing nucleotide triphosphate hydrolases"/>
    <property type="match status" value="2"/>
</dbReference>
<dbReference type="GO" id="GO:0008094">
    <property type="term" value="F:ATP-dependent activity, acting on DNA"/>
    <property type="evidence" value="ECO:0007669"/>
    <property type="project" value="TreeGrafter"/>
</dbReference>
<feature type="compositionally biased region" description="Basic and acidic residues" evidence="5">
    <location>
        <begin position="711"/>
        <end position="726"/>
    </location>
</feature>
<dbReference type="GO" id="GO:0004386">
    <property type="term" value="F:helicase activity"/>
    <property type="evidence" value="ECO:0007669"/>
    <property type="project" value="UniProtKB-KW"/>
</dbReference>
<evidence type="ECO:0000256" key="1">
    <source>
        <dbReference type="ARBA" id="ARBA00022741"/>
    </source>
</evidence>
<organism evidence="7 8">
    <name type="scientific">Coniochaeta ligniaria NRRL 30616</name>
    <dbReference type="NCBI Taxonomy" id="1408157"/>
    <lineage>
        <taxon>Eukaryota</taxon>
        <taxon>Fungi</taxon>
        <taxon>Dikarya</taxon>
        <taxon>Ascomycota</taxon>
        <taxon>Pezizomycotina</taxon>
        <taxon>Sordariomycetes</taxon>
        <taxon>Sordariomycetidae</taxon>
        <taxon>Coniochaetales</taxon>
        <taxon>Coniochaetaceae</taxon>
        <taxon>Coniochaeta</taxon>
    </lineage>
</organism>